<accession>A0A8H7Q3D6</accession>
<dbReference type="EMBL" id="JAEPQZ010000002">
    <property type="protein sequence ID" value="KAG2185081.1"/>
    <property type="molecule type" value="Genomic_DNA"/>
</dbReference>
<evidence type="ECO:0000313" key="2">
    <source>
        <dbReference type="Proteomes" id="UP000654370"/>
    </source>
</evidence>
<evidence type="ECO:0000313" key="1">
    <source>
        <dbReference type="EMBL" id="KAG2185081.1"/>
    </source>
</evidence>
<sequence length="364" mass="42938">MSIVKRTLDVLVPQGFDLNAIEKYMMDYYSNFIRYEDEEAINSRKGSSFIVLQQTHFIAHAANRQVNCDYDCRNVVMRQLYEEDHQCGNIINNFFLQIQQGDGLLHNRELPYLLFTNECVRDCNTQDNSIIACYDKVEFSSFADITKSKPCNHNFFVVYLGNDQYVCCDVLNLDTYEYTSSMRYRVMEILQDKTKDAFTELKSQDEELKLLKPVERLPEFQLVDIEGYPVEANTEYHLEMYDYDEDVLNLHDDKLYATYCYNSVDKIVVQCSMVDGIYILACKNKYLHVADCSDDIRLTARIPERHQRLQFQVTENNTFKVFRWGQRYYLIPMMVTSNYTSLYFVAMDSSSETEPPVEFFLKRC</sequence>
<gene>
    <name evidence="1" type="ORF">INT43_000994</name>
</gene>
<keyword evidence="2" id="KW-1185">Reference proteome</keyword>
<proteinExistence type="predicted"/>
<dbReference type="AlphaFoldDB" id="A0A8H7Q3D6"/>
<organism evidence="1 2">
    <name type="scientific">Mortierella isabellina</name>
    <name type="common">Filamentous fungus</name>
    <name type="synonym">Umbelopsis isabellina</name>
    <dbReference type="NCBI Taxonomy" id="91625"/>
    <lineage>
        <taxon>Eukaryota</taxon>
        <taxon>Fungi</taxon>
        <taxon>Fungi incertae sedis</taxon>
        <taxon>Mucoromycota</taxon>
        <taxon>Mucoromycotina</taxon>
        <taxon>Umbelopsidomycetes</taxon>
        <taxon>Umbelopsidales</taxon>
        <taxon>Umbelopsidaceae</taxon>
        <taxon>Umbelopsis</taxon>
    </lineage>
</organism>
<dbReference type="Proteomes" id="UP000654370">
    <property type="component" value="Unassembled WGS sequence"/>
</dbReference>
<comment type="caution">
    <text evidence="1">The sequence shown here is derived from an EMBL/GenBank/DDBJ whole genome shotgun (WGS) entry which is preliminary data.</text>
</comment>
<name>A0A8H7Q3D6_MORIS</name>
<dbReference type="OrthoDB" id="5579563at2759"/>
<reference evidence="1" key="1">
    <citation type="submission" date="2020-12" db="EMBL/GenBank/DDBJ databases">
        <title>Metabolic potential, ecology and presence of endohyphal bacteria is reflected in genomic diversity of Mucoromycotina.</title>
        <authorList>
            <person name="Muszewska A."/>
            <person name="Okrasinska A."/>
            <person name="Steczkiewicz K."/>
            <person name="Drgas O."/>
            <person name="Orlowska M."/>
            <person name="Perlinska-Lenart U."/>
            <person name="Aleksandrzak-Piekarczyk T."/>
            <person name="Szatraj K."/>
            <person name="Zielenkiewicz U."/>
            <person name="Pilsyk S."/>
            <person name="Malc E."/>
            <person name="Mieczkowski P."/>
            <person name="Kruszewska J.S."/>
            <person name="Biernat P."/>
            <person name="Pawlowska J."/>
        </authorList>
    </citation>
    <scope>NUCLEOTIDE SEQUENCE</scope>
    <source>
        <strain evidence="1">WA0000067209</strain>
    </source>
</reference>
<protein>
    <submittedName>
        <fullName evidence="1">Uncharacterized protein</fullName>
    </submittedName>
</protein>